<reference evidence="2" key="1">
    <citation type="journal article" date="2019" name="PLoS Negl. Trop. Dis.">
        <title>Revisiting the worldwide diversity of Leptospira species in the environment.</title>
        <authorList>
            <person name="Vincent A.T."/>
            <person name="Schiettekatte O."/>
            <person name="Bourhy P."/>
            <person name="Veyrier F.J."/>
            <person name="Picardeau M."/>
        </authorList>
    </citation>
    <scope>NUCLEOTIDE SEQUENCE [LARGE SCALE GENOMIC DNA]</scope>
    <source>
        <strain evidence="2">201800301</strain>
    </source>
</reference>
<dbReference type="AlphaFoldDB" id="A0A4R9GXE8"/>
<sequence length="500" mass="54343">MDNALLSKIEENLVKSIQQVYKATGAGVSDAPALIPYALSQRLTNMIQYMNPINELVDATPFKSEGLPGSRKYEYPKQTGFRDPGSFSGEKGQGEYRSSPFDRGEVYIKAKKSRVKVWNLAKKSSEDYIDMVSATWAAEARAFSMDFALGILWDNPILGNPSDKAFGGWENSLDVNIQTNRVSAFTNGVPTKPTNINVFKNAYVRSMRNGGEANKRVWLMTPEMAGYLSDFALDKVRITQDVNAANNSGLPFSTHVGLWPQTLLGIPIRVTTLLGGGYSNPSIDTMGSIILSQAATGGSLANATYYFKVTKIMRKLDVTGNFTGQSMASAPANIVVNGGGSAQKVTIQFAQDKNAIWYRVYACTTGVAADYRLVGVYAARTYNADGDPTGYVTSIDVKTITSDSSGIPSQGVYGKMKDDLPPVADAGVNSESVLLWDLDDLQGMGGFKYLDESPSLETGFTTVKQIQEQGDYVEAMLYSYGTPTMRFEQSSVIINGLKPE</sequence>
<dbReference type="EMBL" id="RQEY01000024">
    <property type="protein sequence ID" value="TGK36226.1"/>
    <property type="molecule type" value="Genomic_DNA"/>
</dbReference>
<accession>A0A4R9GXE8</accession>
<evidence type="ECO:0000313" key="3">
    <source>
        <dbReference type="Proteomes" id="UP000298097"/>
    </source>
</evidence>
<proteinExistence type="predicted"/>
<evidence type="ECO:0000313" key="2">
    <source>
        <dbReference type="EMBL" id="TGK36226.1"/>
    </source>
</evidence>
<dbReference type="RefSeq" id="WP_135775963.1">
    <property type="nucleotide sequence ID" value="NZ_RQEY01000024.1"/>
</dbReference>
<gene>
    <name evidence="2" type="ORF">EHO65_18140</name>
</gene>
<evidence type="ECO:0000256" key="1">
    <source>
        <dbReference type="SAM" id="MobiDB-lite"/>
    </source>
</evidence>
<dbReference type="OrthoDB" id="9940313at2"/>
<name>A0A4R9GXE8_9LEPT</name>
<comment type="caution">
    <text evidence="2">The sequence shown here is derived from an EMBL/GenBank/DDBJ whole genome shotgun (WGS) entry which is preliminary data.</text>
</comment>
<dbReference type="SUPFAM" id="SSF56563">
    <property type="entry name" value="Major capsid protein gp5"/>
    <property type="match status" value="1"/>
</dbReference>
<feature type="region of interest" description="Disordered" evidence="1">
    <location>
        <begin position="73"/>
        <end position="97"/>
    </location>
</feature>
<keyword evidence="3" id="KW-1185">Reference proteome</keyword>
<dbReference type="Proteomes" id="UP000298097">
    <property type="component" value="Unassembled WGS sequence"/>
</dbReference>
<evidence type="ECO:0008006" key="4">
    <source>
        <dbReference type="Google" id="ProtNLM"/>
    </source>
</evidence>
<protein>
    <recommendedName>
        <fullName evidence="4">Capsid protein</fullName>
    </recommendedName>
</protein>
<organism evidence="2 3">
    <name type="scientific">Leptospira andrefontaineae</name>
    <dbReference type="NCBI Taxonomy" id="2484976"/>
    <lineage>
        <taxon>Bacteria</taxon>
        <taxon>Pseudomonadati</taxon>
        <taxon>Spirochaetota</taxon>
        <taxon>Spirochaetia</taxon>
        <taxon>Leptospirales</taxon>
        <taxon>Leptospiraceae</taxon>
        <taxon>Leptospira</taxon>
    </lineage>
</organism>